<organism evidence="1 2">
    <name type="scientific">Glossina brevipalpis</name>
    <dbReference type="NCBI Taxonomy" id="37001"/>
    <lineage>
        <taxon>Eukaryota</taxon>
        <taxon>Metazoa</taxon>
        <taxon>Ecdysozoa</taxon>
        <taxon>Arthropoda</taxon>
        <taxon>Hexapoda</taxon>
        <taxon>Insecta</taxon>
        <taxon>Pterygota</taxon>
        <taxon>Neoptera</taxon>
        <taxon>Endopterygota</taxon>
        <taxon>Diptera</taxon>
        <taxon>Brachycera</taxon>
        <taxon>Muscomorpha</taxon>
        <taxon>Hippoboscoidea</taxon>
        <taxon>Glossinidae</taxon>
        <taxon>Glossina</taxon>
    </lineage>
</organism>
<dbReference type="AlphaFoldDB" id="A0A1A9WIL2"/>
<dbReference type="EnsemblMetazoa" id="GBRI021102-RA">
    <property type="protein sequence ID" value="GBRI021102-PA"/>
    <property type="gene ID" value="GBRI021102"/>
</dbReference>
<dbReference type="Proteomes" id="UP000091820">
    <property type="component" value="Unassembled WGS sequence"/>
</dbReference>
<name>A0A1A9WIL2_9MUSC</name>
<reference evidence="2" key="1">
    <citation type="submission" date="2014-03" db="EMBL/GenBank/DDBJ databases">
        <authorList>
            <person name="Aksoy S."/>
            <person name="Warren W."/>
            <person name="Wilson R.K."/>
        </authorList>
    </citation>
    <scope>NUCLEOTIDE SEQUENCE [LARGE SCALE GENOMIC DNA]</scope>
    <source>
        <strain evidence="2">IAEA</strain>
    </source>
</reference>
<keyword evidence="2" id="KW-1185">Reference proteome</keyword>
<dbReference type="VEuPathDB" id="VectorBase:GBRI021102"/>
<evidence type="ECO:0000313" key="1">
    <source>
        <dbReference type="EnsemblMetazoa" id="GBRI021102-PA"/>
    </source>
</evidence>
<proteinExistence type="predicted"/>
<evidence type="ECO:0000313" key="2">
    <source>
        <dbReference type="Proteomes" id="UP000091820"/>
    </source>
</evidence>
<reference evidence="1" key="2">
    <citation type="submission" date="2020-05" db="UniProtKB">
        <authorList>
            <consortium name="EnsemblMetazoa"/>
        </authorList>
    </citation>
    <scope>IDENTIFICATION</scope>
    <source>
        <strain evidence="1">IAEA</strain>
    </source>
</reference>
<protein>
    <submittedName>
        <fullName evidence="1">Uncharacterized protein</fullName>
    </submittedName>
</protein>
<sequence>MRSSKKSYQLTDQNSFYIEFVCSPMLDIATKICKYLMLLITCKWSQFYTEIIAVMDKSSVLATAVVGILPQATIIYFKTQCIVYILVNATNTNAITIAVTGTGYTIHPHTACGRRE</sequence>
<accession>A0A1A9WIL2</accession>